<evidence type="ECO:0000256" key="1">
    <source>
        <dbReference type="SAM" id="SignalP"/>
    </source>
</evidence>
<dbReference type="EMBL" id="JAHWGI010000949">
    <property type="protein sequence ID" value="KAK3918506.1"/>
    <property type="molecule type" value="Genomic_DNA"/>
</dbReference>
<reference evidence="2" key="2">
    <citation type="journal article" date="2023" name="BMC Genomics">
        <title>Pest status, molecular evolution, and epigenetic factors derived from the genome assembly of Frankliniella fusca, a thysanopteran phytovirus vector.</title>
        <authorList>
            <person name="Catto M.A."/>
            <person name="Labadie P.E."/>
            <person name="Jacobson A.L."/>
            <person name="Kennedy G.G."/>
            <person name="Srinivasan R."/>
            <person name="Hunt B.G."/>
        </authorList>
    </citation>
    <scope>NUCLEOTIDE SEQUENCE</scope>
    <source>
        <strain evidence="2">PL_HMW_Pooled</strain>
    </source>
</reference>
<sequence length="841" mass="96828">MYQERMSEKSPRGLLILLLLICHVLSRHVSLKLHQEIFTRLICTQLSYIAQFRTHNSRKHRESLEEDLSVKDQAVVLSDGENSEESTESTLQWSNRLRYRSANYFTLEGLESTPGSDDIDLYPDSLIKEELARFYLKLESVFILPSSTVQAIAEEIKVMTELIHYRLKRALQEELATLKLESDVVKSIVMKTFKRDTVFNVHHKHEDAEQLGTIHMRSKFWAEHYPFIDPKEERLGVDDTGKVRRAHSIPIRESLKVLLKDPKINSPVNFYFKVEKIRNSTKFWGLFKACLTNTGLPRSDRGMSAVTSDTARDSVLKACEGRTEEWVWRAAIRVQGTASLLGRGRGRPGRPVHDGKLAAFERLCHQLEVHDECQFTMADLVAMMPSEDSYSERYLAQLLKDKYKDRVLIHNTKNAEECEILSDFTDGTAFRDHCQAHDGPCLQILLFQDGFDFNPLGASSGLYKPVGFYYTLGNIPPMYRSKVDLIQLVYMILELDLKPTQEQELQDFDKLKAALRPVLDELKDLYDEGIDIDGQKIRVCLMFALGDSLGQHIIGGFVKNFSSSEFSCRFCPMSKTEFLENPFRTRLLRTKEEYNEYVTIAKRKWNKLRKDGLNARKKLLEQAKTKAEKVAKRCTAPSKRKGDLKGVISKDAYRKMCAVNFKGVKYRPSPLNTNTFHVISAQPPCLAHDLFEGHVKSVVAKILRYCIEKDWFDLKCLNRRNKSFKCLGSDARDAPTPLKTLDKFSGNACENWNLLRLLPFIIGDLMKDPLDPMWQLFLSIKQICEYVCAPPVQKSHDRSHEPWDIKECHGRHFPMEDNFPCSFCPLPCEGFYKGISTKVRR</sequence>
<feature type="chain" id="PRO_5042145335" evidence="1">
    <location>
        <begin position="27"/>
        <end position="841"/>
    </location>
</feature>
<name>A0AAE1HBY3_9NEOP</name>
<comment type="caution">
    <text evidence="2">The sequence shown here is derived from an EMBL/GenBank/DDBJ whole genome shotgun (WGS) entry which is preliminary data.</text>
</comment>
<proteinExistence type="predicted"/>
<evidence type="ECO:0000313" key="2">
    <source>
        <dbReference type="EMBL" id="KAK3918506.1"/>
    </source>
</evidence>
<feature type="signal peptide" evidence="1">
    <location>
        <begin position="1"/>
        <end position="26"/>
    </location>
</feature>
<evidence type="ECO:0000313" key="3">
    <source>
        <dbReference type="Proteomes" id="UP001219518"/>
    </source>
</evidence>
<gene>
    <name evidence="2" type="ORF">KUF71_007759</name>
</gene>
<dbReference type="AlphaFoldDB" id="A0AAE1HBY3"/>
<dbReference type="Proteomes" id="UP001219518">
    <property type="component" value="Unassembled WGS sequence"/>
</dbReference>
<organism evidence="2 3">
    <name type="scientific">Frankliniella fusca</name>
    <dbReference type="NCBI Taxonomy" id="407009"/>
    <lineage>
        <taxon>Eukaryota</taxon>
        <taxon>Metazoa</taxon>
        <taxon>Ecdysozoa</taxon>
        <taxon>Arthropoda</taxon>
        <taxon>Hexapoda</taxon>
        <taxon>Insecta</taxon>
        <taxon>Pterygota</taxon>
        <taxon>Neoptera</taxon>
        <taxon>Paraneoptera</taxon>
        <taxon>Thysanoptera</taxon>
        <taxon>Terebrantia</taxon>
        <taxon>Thripoidea</taxon>
        <taxon>Thripidae</taxon>
        <taxon>Frankliniella</taxon>
    </lineage>
</organism>
<reference evidence="2" key="1">
    <citation type="submission" date="2021-07" db="EMBL/GenBank/DDBJ databases">
        <authorList>
            <person name="Catto M.A."/>
            <person name="Jacobson A."/>
            <person name="Kennedy G."/>
            <person name="Labadie P."/>
            <person name="Hunt B.G."/>
            <person name="Srinivasan R."/>
        </authorList>
    </citation>
    <scope>NUCLEOTIDE SEQUENCE</scope>
    <source>
        <strain evidence="2">PL_HMW_Pooled</strain>
        <tissue evidence="2">Head</tissue>
    </source>
</reference>
<keyword evidence="3" id="KW-1185">Reference proteome</keyword>
<accession>A0AAE1HBY3</accession>
<keyword evidence="1" id="KW-0732">Signal</keyword>
<protein>
    <submittedName>
        <fullName evidence="2">Ribulokinase</fullName>
    </submittedName>
</protein>